<dbReference type="SUPFAM" id="SSF50978">
    <property type="entry name" value="WD40 repeat-like"/>
    <property type="match status" value="1"/>
</dbReference>
<dbReference type="PROSITE" id="PS50294">
    <property type="entry name" value="WD_REPEATS_REGION"/>
    <property type="match status" value="1"/>
</dbReference>
<dbReference type="Pfam" id="PF00400">
    <property type="entry name" value="WD40"/>
    <property type="match status" value="4"/>
</dbReference>
<feature type="compositionally biased region" description="Polar residues" evidence="4">
    <location>
        <begin position="81"/>
        <end position="96"/>
    </location>
</feature>
<evidence type="ECO:0000256" key="3">
    <source>
        <dbReference type="PROSITE-ProRule" id="PRU00221"/>
    </source>
</evidence>
<evidence type="ECO:0000256" key="2">
    <source>
        <dbReference type="ARBA" id="ARBA00022737"/>
    </source>
</evidence>
<dbReference type="InParanoid" id="A0A317XLN4"/>
<feature type="region of interest" description="Disordered" evidence="4">
    <location>
        <begin position="167"/>
        <end position="254"/>
    </location>
</feature>
<feature type="compositionally biased region" description="Polar residues" evidence="4">
    <location>
        <begin position="105"/>
        <end position="115"/>
    </location>
</feature>
<name>A0A317XLN4_9BASI</name>
<keyword evidence="2" id="KW-0677">Repeat</keyword>
<feature type="repeat" description="WD" evidence="3">
    <location>
        <begin position="420"/>
        <end position="460"/>
    </location>
</feature>
<organism evidence="5 6">
    <name type="scientific">Testicularia cyperi</name>
    <dbReference type="NCBI Taxonomy" id="1882483"/>
    <lineage>
        <taxon>Eukaryota</taxon>
        <taxon>Fungi</taxon>
        <taxon>Dikarya</taxon>
        <taxon>Basidiomycota</taxon>
        <taxon>Ustilaginomycotina</taxon>
        <taxon>Ustilaginomycetes</taxon>
        <taxon>Ustilaginales</taxon>
        <taxon>Anthracoideaceae</taxon>
        <taxon>Testicularia</taxon>
    </lineage>
</organism>
<dbReference type="InterPro" id="IPR001680">
    <property type="entry name" value="WD40_rpt"/>
</dbReference>
<accession>A0A317XLN4</accession>
<dbReference type="PANTHER" id="PTHR14221">
    <property type="entry name" value="WD REPEAT DOMAIN 44"/>
    <property type="match status" value="1"/>
</dbReference>
<dbReference type="PROSITE" id="PS50082">
    <property type="entry name" value="WD_REPEATS_2"/>
    <property type="match status" value="3"/>
</dbReference>
<feature type="region of interest" description="Disordered" evidence="4">
    <location>
        <begin position="1"/>
        <end position="133"/>
    </location>
</feature>
<feature type="compositionally biased region" description="Low complexity" evidence="4">
    <location>
        <begin position="231"/>
        <end position="245"/>
    </location>
</feature>
<dbReference type="STRING" id="1882483.A0A317XLN4"/>
<feature type="compositionally biased region" description="Low complexity" evidence="4">
    <location>
        <begin position="200"/>
        <end position="212"/>
    </location>
</feature>
<keyword evidence="6" id="KW-1185">Reference proteome</keyword>
<evidence type="ECO:0000256" key="1">
    <source>
        <dbReference type="ARBA" id="ARBA00022574"/>
    </source>
</evidence>
<feature type="repeat" description="WD" evidence="3">
    <location>
        <begin position="628"/>
        <end position="648"/>
    </location>
</feature>
<evidence type="ECO:0000256" key="4">
    <source>
        <dbReference type="SAM" id="MobiDB-lite"/>
    </source>
</evidence>
<dbReference type="FunCoup" id="A0A317XLN4">
    <property type="interactions" value="5"/>
</dbReference>
<dbReference type="Gene3D" id="2.130.10.10">
    <property type="entry name" value="YVTN repeat-like/Quinoprotein amine dehydrogenase"/>
    <property type="match status" value="1"/>
</dbReference>
<reference evidence="5 6" key="1">
    <citation type="journal article" date="2018" name="Mol. Biol. Evol.">
        <title>Broad Genomic Sampling Reveals a Smut Pathogenic Ancestry of the Fungal Clade Ustilaginomycotina.</title>
        <authorList>
            <person name="Kijpornyongpan T."/>
            <person name="Mondo S.J."/>
            <person name="Barry K."/>
            <person name="Sandor L."/>
            <person name="Lee J."/>
            <person name="Lipzen A."/>
            <person name="Pangilinan J."/>
            <person name="LaButti K."/>
            <person name="Hainaut M."/>
            <person name="Henrissat B."/>
            <person name="Grigoriev I.V."/>
            <person name="Spatafora J.W."/>
            <person name="Aime M.C."/>
        </authorList>
    </citation>
    <scope>NUCLEOTIDE SEQUENCE [LARGE SCALE GENOMIC DNA]</scope>
    <source>
        <strain evidence="5 6">MCA 3645</strain>
    </source>
</reference>
<evidence type="ECO:0000313" key="6">
    <source>
        <dbReference type="Proteomes" id="UP000246740"/>
    </source>
</evidence>
<dbReference type="InterPro" id="IPR040324">
    <property type="entry name" value="WDR44/Dgr2"/>
</dbReference>
<feature type="compositionally biased region" description="Low complexity" evidence="4">
    <location>
        <begin position="21"/>
        <end position="40"/>
    </location>
</feature>
<dbReference type="EMBL" id="KZ819197">
    <property type="protein sequence ID" value="PWY98777.1"/>
    <property type="molecule type" value="Genomic_DNA"/>
</dbReference>
<keyword evidence="1 3" id="KW-0853">WD repeat</keyword>
<gene>
    <name evidence="5" type="ORF">BCV70DRAFT_212655</name>
</gene>
<protein>
    <submittedName>
        <fullName evidence="5">WD40 repeat-like protein</fullName>
    </submittedName>
</protein>
<dbReference type="PANTHER" id="PTHR14221:SF0">
    <property type="entry name" value="WD REPEAT-CONTAINING PROTEIN 44"/>
    <property type="match status" value="1"/>
</dbReference>
<dbReference type="AlphaFoldDB" id="A0A317XLN4"/>
<feature type="repeat" description="WD" evidence="3">
    <location>
        <begin position="467"/>
        <end position="502"/>
    </location>
</feature>
<dbReference type="Proteomes" id="UP000246740">
    <property type="component" value="Unassembled WGS sequence"/>
</dbReference>
<sequence>MPSTPSTSQRPVWRLRDRLFSSTQRLSSSSSSGPQSNATSNRPTTADHTNLPDHRFEPPPSQFASWSDAMYRQSAPHRSDTFNSVSSGSWNDNTARPSMKKVKSQDSIRSSQSAPASERIGRNSSTVPIPKPIKLKLKGKTKYGKTSDLNRVFLAQELDLLASSSDSAELHGPIEPISPRLPSSPTLAARTRPSRRQRLSWAPSSSEPAAPARDLTRRPSDLAIDQPPQLSTSASASSDSDGQSSPVEDSASEQVRVDRQLGAGSRVNTVSTLATSVGEVELMDPPKSPAKSFLSLPDATDATLGNSAKVKRAKSVQRHKTWALAFSLDGKYLAAAGTDRVIRIYETLGSVSLRDEEVDNALYRAEHDQTDGCIRNCGRRQSSVCSSLGCPASKASTGSGSQAAAAELAPVFRSVPVRCFKGHMGDIMDLRWSKNGFLLSCGSDKTAKLWHPQRGDCLCTFTTPDVVSSVDFHPNDDRYFISGGLDGKLRLWNIAARKLQSVIDVPGVITAVSFSASGAWVCVGTHSGALLTFACSHALTYINTVSVKSKSASKSAPGSKITGISPMKIDGGNVTDDLKNTLTDAEFMMITSNDSRIRFYSLASRRLVSRFKSPSYTNRSSQVRAASSSDSQYIISGSEDSSIHVWSLGSNVSSSLLALKRSKPSKASKTMPDIGDDSACRSWTAGSGIVRCAVFAPQATQDILDLAKDPLGPYVQPGAPVAAPSRIVVSIDDSNVLRVWRTDPQARLLA</sequence>
<evidence type="ECO:0000313" key="5">
    <source>
        <dbReference type="EMBL" id="PWY98777.1"/>
    </source>
</evidence>
<proteinExistence type="predicted"/>
<dbReference type="SMART" id="SM00320">
    <property type="entry name" value="WD40"/>
    <property type="match status" value="6"/>
</dbReference>
<dbReference type="OrthoDB" id="1932312at2759"/>
<dbReference type="InterPro" id="IPR015943">
    <property type="entry name" value="WD40/YVTN_repeat-like_dom_sf"/>
</dbReference>
<feature type="compositionally biased region" description="Polar residues" evidence="4">
    <location>
        <begin position="1"/>
        <end position="10"/>
    </location>
</feature>
<dbReference type="InterPro" id="IPR036322">
    <property type="entry name" value="WD40_repeat_dom_sf"/>
</dbReference>